<evidence type="ECO:0000256" key="8">
    <source>
        <dbReference type="ARBA" id="ARBA00023212"/>
    </source>
</evidence>
<dbReference type="EMBL" id="CAJVCH010026968">
    <property type="protein sequence ID" value="CAG7701406.1"/>
    <property type="molecule type" value="Genomic_DNA"/>
</dbReference>
<comment type="caution">
    <text evidence="12">The sequence shown here is derived from an EMBL/GenBank/DDBJ whole genome shotgun (WGS) entry which is preliminary data.</text>
</comment>
<feature type="domain" description="Roadblock/LAMTOR2" evidence="11">
    <location>
        <begin position="6"/>
        <end position="94"/>
    </location>
</feature>
<evidence type="ECO:0000256" key="1">
    <source>
        <dbReference type="ARBA" id="ARBA00004245"/>
    </source>
</evidence>
<keyword evidence="13" id="KW-1185">Reference proteome</keyword>
<reference evidence="12" key="1">
    <citation type="submission" date="2021-06" db="EMBL/GenBank/DDBJ databases">
        <authorList>
            <person name="Hodson N. C."/>
            <person name="Mongue J. A."/>
            <person name="Jaron S. K."/>
        </authorList>
    </citation>
    <scope>NUCLEOTIDE SEQUENCE</scope>
</reference>
<evidence type="ECO:0000256" key="7">
    <source>
        <dbReference type="ARBA" id="ARBA00023175"/>
    </source>
</evidence>
<name>A0A8J2JBK6_9HEXA</name>
<dbReference type="PIRSF" id="PIRSF009998">
    <property type="entry name" value="DLC7"/>
    <property type="match status" value="1"/>
</dbReference>
<dbReference type="SMART" id="SM00960">
    <property type="entry name" value="Robl_LC7"/>
    <property type="match status" value="1"/>
</dbReference>
<comment type="subcellular location">
    <subcellularLocation>
        <location evidence="1 10">Cytoplasm</location>
        <location evidence="1 10">Cytoskeleton</location>
    </subcellularLocation>
</comment>
<evidence type="ECO:0000256" key="6">
    <source>
        <dbReference type="ARBA" id="ARBA00023017"/>
    </source>
</evidence>
<keyword evidence="6 10" id="KW-0243">Dynein</keyword>
<proteinExistence type="inferred from homology"/>
<dbReference type="InterPro" id="IPR016561">
    <property type="entry name" value="DYNLRB1/2"/>
</dbReference>
<keyword evidence="5 10" id="KW-0493">Microtubule</keyword>
<dbReference type="PANTHER" id="PTHR10779">
    <property type="entry name" value="DYNEIN LIGHT CHAIN ROADBLOCK"/>
    <property type="match status" value="1"/>
</dbReference>
<evidence type="ECO:0000256" key="4">
    <source>
        <dbReference type="ARBA" id="ARBA00022490"/>
    </source>
</evidence>
<organism evidence="12 13">
    <name type="scientific">Allacma fusca</name>
    <dbReference type="NCBI Taxonomy" id="39272"/>
    <lineage>
        <taxon>Eukaryota</taxon>
        <taxon>Metazoa</taxon>
        <taxon>Ecdysozoa</taxon>
        <taxon>Arthropoda</taxon>
        <taxon>Hexapoda</taxon>
        <taxon>Collembola</taxon>
        <taxon>Symphypleona</taxon>
        <taxon>Sminthuridae</taxon>
        <taxon>Allacma</taxon>
    </lineage>
</organism>
<evidence type="ECO:0000259" key="11">
    <source>
        <dbReference type="SMART" id="SM00960"/>
    </source>
</evidence>
<evidence type="ECO:0000256" key="9">
    <source>
        <dbReference type="ARBA" id="ARBA00025362"/>
    </source>
</evidence>
<comment type="function">
    <text evidence="9">Acts as one of several non-catalytic accessory components of the cytoplasmic dynein 1 complex that are thought to be involved in linking dynein to cargos and to adapter proteins that regulate dynein function. Cytoplasmic dynein 1 acts as a motor for the intracellular retrograde motility of vesicles and organelles along microtubules.</text>
</comment>
<keyword evidence="7 10" id="KW-0505">Motor protein</keyword>
<accession>A0A8J2JBK6</accession>
<dbReference type="AlphaFoldDB" id="A0A8J2JBK6"/>
<keyword evidence="3 10" id="KW-0813">Transport</keyword>
<sequence length="99" mass="11293">MEFPDIDETIKRIQSHRGVQGVIIATKDGFPIRTTMDNTSTVLFIANMMTLEERAASMVRDIEPSNALLFMRIRSRKFEIMASAEDDYIVIVIQNPNES</sequence>
<dbReference type="OrthoDB" id="9985637at2759"/>
<keyword evidence="4 10" id="KW-0963">Cytoplasm</keyword>
<gene>
    <name evidence="12" type="ORF">AFUS01_LOCUS4331</name>
</gene>
<keyword evidence="8 10" id="KW-0206">Cytoskeleton</keyword>
<comment type="similarity">
    <text evidence="2 10">Belongs to the GAMAD family.</text>
</comment>
<dbReference type="InterPro" id="IPR004942">
    <property type="entry name" value="Roadblock/LAMTOR2_dom"/>
</dbReference>
<evidence type="ECO:0000256" key="3">
    <source>
        <dbReference type="ARBA" id="ARBA00022448"/>
    </source>
</evidence>
<dbReference type="Pfam" id="PF03259">
    <property type="entry name" value="Robl_LC7"/>
    <property type="match status" value="1"/>
</dbReference>
<evidence type="ECO:0000313" key="13">
    <source>
        <dbReference type="Proteomes" id="UP000708208"/>
    </source>
</evidence>
<evidence type="ECO:0000256" key="2">
    <source>
        <dbReference type="ARBA" id="ARBA00007191"/>
    </source>
</evidence>
<evidence type="ECO:0000256" key="5">
    <source>
        <dbReference type="ARBA" id="ARBA00022701"/>
    </source>
</evidence>
<dbReference type="Proteomes" id="UP000708208">
    <property type="component" value="Unassembled WGS sequence"/>
</dbReference>
<protein>
    <recommendedName>
        <fullName evidence="10">Dynein light chain roadblock</fullName>
    </recommendedName>
</protein>
<dbReference type="FunFam" id="3.30.450.30:FF:000011">
    <property type="entry name" value="Dynein light chain roadblock"/>
    <property type="match status" value="1"/>
</dbReference>
<evidence type="ECO:0000256" key="10">
    <source>
        <dbReference type="PIRNR" id="PIRNR009998"/>
    </source>
</evidence>
<evidence type="ECO:0000313" key="12">
    <source>
        <dbReference type="EMBL" id="CAG7701406.1"/>
    </source>
</evidence>